<dbReference type="Pfam" id="PF00005">
    <property type="entry name" value="ABC_tran"/>
    <property type="match status" value="1"/>
</dbReference>
<comment type="caution">
    <text evidence="6">The sequence shown here is derived from an EMBL/GenBank/DDBJ whole genome shotgun (WGS) entry which is preliminary data.</text>
</comment>
<keyword evidence="2" id="KW-0547">Nucleotide-binding</keyword>
<reference evidence="7" key="1">
    <citation type="journal article" date="2019" name="Int. J. Syst. Evol. Microbiol.">
        <title>The Global Catalogue of Microorganisms (GCM) 10K type strain sequencing project: providing services to taxonomists for standard genome sequencing and annotation.</title>
        <authorList>
            <consortium name="The Broad Institute Genomics Platform"/>
            <consortium name="The Broad Institute Genome Sequencing Center for Infectious Disease"/>
            <person name="Wu L."/>
            <person name="Ma J."/>
        </authorList>
    </citation>
    <scope>NUCLEOTIDE SEQUENCE [LARGE SCALE GENOMIC DNA]</scope>
    <source>
        <strain evidence="7">TISTR 1827</strain>
    </source>
</reference>
<evidence type="ECO:0000256" key="3">
    <source>
        <dbReference type="ARBA" id="ARBA00022840"/>
    </source>
</evidence>
<feature type="compositionally biased region" description="Basic and acidic residues" evidence="4">
    <location>
        <begin position="258"/>
        <end position="281"/>
    </location>
</feature>
<dbReference type="RefSeq" id="WP_379268421.1">
    <property type="nucleotide sequence ID" value="NZ_JBHUGT010000025.1"/>
</dbReference>
<feature type="domain" description="ABC transporter" evidence="5">
    <location>
        <begin position="5"/>
        <end position="236"/>
    </location>
</feature>
<dbReference type="GO" id="GO:0005524">
    <property type="term" value="F:ATP binding"/>
    <property type="evidence" value="ECO:0007669"/>
    <property type="project" value="UniProtKB-KW"/>
</dbReference>
<evidence type="ECO:0000256" key="4">
    <source>
        <dbReference type="SAM" id="MobiDB-lite"/>
    </source>
</evidence>
<dbReference type="PROSITE" id="PS00211">
    <property type="entry name" value="ABC_TRANSPORTER_1"/>
    <property type="match status" value="1"/>
</dbReference>
<feature type="region of interest" description="Disordered" evidence="4">
    <location>
        <begin position="258"/>
        <end position="287"/>
    </location>
</feature>
<dbReference type="PROSITE" id="PS50893">
    <property type="entry name" value="ABC_TRANSPORTER_2"/>
    <property type="match status" value="1"/>
</dbReference>
<protein>
    <submittedName>
        <fullName evidence="6">ABC transporter ATP-binding protein</fullName>
    </submittedName>
</protein>
<keyword evidence="3 6" id="KW-0067">ATP-binding</keyword>
<gene>
    <name evidence="6" type="ORF">ACFSW5_00125</name>
</gene>
<dbReference type="SUPFAM" id="SSF52540">
    <property type="entry name" value="P-loop containing nucleoside triphosphate hydrolases"/>
    <property type="match status" value="1"/>
</dbReference>
<dbReference type="PANTHER" id="PTHR42788:SF13">
    <property type="entry name" value="ALIPHATIC SULFONATES IMPORT ATP-BINDING PROTEIN SSUB"/>
    <property type="match status" value="1"/>
</dbReference>
<evidence type="ECO:0000313" key="6">
    <source>
        <dbReference type="EMBL" id="MFD2658667.1"/>
    </source>
</evidence>
<name>A0ABW5QQQ1_9BACL</name>
<evidence type="ECO:0000313" key="7">
    <source>
        <dbReference type="Proteomes" id="UP001597493"/>
    </source>
</evidence>
<dbReference type="InterPro" id="IPR027417">
    <property type="entry name" value="P-loop_NTPase"/>
</dbReference>
<evidence type="ECO:0000256" key="2">
    <source>
        <dbReference type="ARBA" id="ARBA00022741"/>
    </source>
</evidence>
<accession>A0ABW5QQQ1</accession>
<dbReference type="CDD" id="cd03293">
    <property type="entry name" value="ABC_NrtD_SsuB_transporters"/>
    <property type="match status" value="1"/>
</dbReference>
<dbReference type="Proteomes" id="UP001597493">
    <property type="component" value="Unassembled WGS sequence"/>
</dbReference>
<keyword evidence="7" id="KW-1185">Reference proteome</keyword>
<dbReference type="Gene3D" id="3.40.50.300">
    <property type="entry name" value="P-loop containing nucleotide triphosphate hydrolases"/>
    <property type="match status" value="1"/>
</dbReference>
<keyword evidence="1" id="KW-0813">Transport</keyword>
<organism evidence="6 7">
    <name type="scientific">Paenibacillus thailandensis</name>
    <dbReference type="NCBI Taxonomy" id="393250"/>
    <lineage>
        <taxon>Bacteria</taxon>
        <taxon>Bacillati</taxon>
        <taxon>Bacillota</taxon>
        <taxon>Bacilli</taxon>
        <taxon>Bacillales</taxon>
        <taxon>Paenibacillaceae</taxon>
        <taxon>Paenibacillus</taxon>
    </lineage>
</organism>
<dbReference type="InterPro" id="IPR017871">
    <property type="entry name" value="ABC_transporter-like_CS"/>
</dbReference>
<evidence type="ECO:0000259" key="5">
    <source>
        <dbReference type="PROSITE" id="PS50893"/>
    </source>
</evidence>
<dbReference type="EMBL" id="JBHUMY010000001">
    <property type="protein sequence ID" value="MFD2658667.1"/>
    <property type="molecule type" value="Genomic_DNA"/>
</dbReference>
<proteinExistence type="predicted"/>
<dbReference type="InterPro" id="IPR003593">
    <property type="entry name" value="AAA+_ATPase"/>
</dbReference>
<dbReference type="InterPro" id="IPR050166">
    <property type="entry name" value="ABC_transporter_ATP-bind"/>
</dbReference>
<dbReference type="PANTHER" id="PTHR42788">
    <property type="entry name" value="TAURINE IMPORT ATP-BINDING PROTEIN-RELATED"/>
    <property type="match status" value="1"/>
</dbReference>
<sequence>MTAKISIRHVHKSFRKHSERLPALQNFNLDVRQGEFMVIVGPSGCGKSTLLDLLSGLSRPDGGEIRIDGKPVAGPGLDRGIVFQQYALFPWKTALGNVEFGLEAKGAGKRERRERAREFIRLVGLQGFEDRYPHELSGGMKQRVAIARSLAYDPEVLLMDEPFAALDAQTREILQGELLRIWEATRKTIVFITHGIDEAVVLGQRVAVMTSRPGTIKEVIEVPFQARSSEEDLRSSPDFSRLRHQIWELLKDEVSRAQQLEQDKSAHAHRPEAGEERDAEKGVAAGG</sequence>
<dbReference type="SMART" id="SM00382">
    <property type="entry name" value="AAA"/>
    <property type="match status" value="1"/>
</dbReference>
<dbReference type="InterPro" id="IPR003439">
    <property type="entry name" value="ABC_transporter-like_ATP-bd"/>
</dbReference>
<evidence type="ECO:0000256" key="1">
    <source>
        <dbReference type="ARBA" id="ARBA00022448"/>
    </source>
</evidence>